<protein>
    <submittedName>
        <fullName evidence="2">7828_t:CDS:1</fullName>
    </submittedName>
</protein>
<dbReference type="GO" id="GO:0010508">
    <property type="term" value="P:positive regulation of autophagy"/>
    <property type="evidence" value="ECO:0007669"/>
    <property type="project" value="TreeGrafter"/>
</dbReference>
<dbReference type="GO" id="GO:0005096">
    <property type="term" value="F:GTPase activator activity"/>
    <property type="evidence" value="ECO:0007669"/>
    <property type="project" value="TreeGrafter"/>
</dbReference>
<dbReference type="PANTHER" id="PTHR12991">
    <property type="entry name" value="NITROGEN PERMEASE REGULATOR 2/TUMOR SUPPRESSOR CANDIDATE 4"/>
    <property type="match status" value="1"/>
</dbReference>
<dbReference type="InterPro" id="IPR009348">
    <property type="entry name" value="NPR2-like"/>
</dbReference>
<keyword evidence="3" id="KW-1185">Reference proteome</keyword>
<evidence type="ECO:0000313" key="3">
    <source>
        <dbReference type="Proteomes" id="UP000789508"/>
    </source>
</evidence>
<evidence type="ECO:0000256" key="1">
    <source>
        <dbReference type="ARBA" id="ARBA00008433"/>
    </source>
</evidence>
<sequence length="415" mass="47662">MEDYARKESEFQAGIPPRLVSIFYAVFDVHKGPKVIYEVPEGSIIPNPESTKQPILDFSSISDYIIPKEPLSKHLITVCTDSHKVLGYPVWVDGLKYRRNSFCFNLCFVFDRNADTSSYEPVVRKIARVLRSLELENGFLYEEKTKVMMYNIIEQLLEDLNSYCECQIPINSANTINLKLFPTYPNPPPVYDYQVPICTVNLKALMDVNWDLTMKNIATRINGIHHVKKIADLADVNHDLARKCMEHLLYYGCIIMFSNVYAVKPDIMRVLEDEAVQNECISYVTKSVAIPPPSFAKLFSLYCQLKYGVSLKEWLEEYQVSSLNIDIRRFITFGVIKRFLYRVHKYPVLPEVALLSNGGGEGDNSNSNASKLPLKLRKLLDGTHHYDEICTAENCSAKELDEKLSVEPKIKFIWR</sequence>
<comment type="caution">
    <text evidence="2">The sequence shown here is derived from an EMBL/GenBank/DDBJ whole genome shotgun (WGS) entry which is preliminary data.</text>
</comment>
<name>A0A9N9C687_9GLOM</name>
<dbReference type="PANTHER" id="PTHR12991:SF10">
    <property type="entry name" value="GATOR COMPLEX PROTEIN NPRL2"/>
    <property type="match status" value="1"/>
</dbReference>
<proteinExistence type="inferred from homology"/>
<reference evidence="2" key="1">
    <citation type="submission" date="2021-06" db="EMBL/GenBank/DDBJ databases">
        <authorList>
            <person name="Kallberg Y."/>
            <person name="Tangrot J."/>
            <person name="Rosling A."/>
        </authorList>
    </citation>
    <scope>NUCLEOTIDE SEQUENCE</scope>
    <source>
        <strain evidence="2">FL130A</strain>
    </source>
</reference>
<dbReference type="EMBL" id="CAJVPS010003452">
    <property type="protein sequence ID" value="CAG8589162.1"/>
    <property type="molecule type" value="Genomic_DNA"/>
</dbReference>
<evidence type="ECO:0000313" key="2">
    <source>
        <dbReference type="EMBL" id="CAG8589162.1"/>
    </source>
</evidence>
<dbReference type="Proteomes" id="UP000789508">
    <property type="component" value="Unassembled WGS sequence"/>
</dbReference>
<dbReference type="GO" id="GO:0005774">
    <property type="term" value="C:vacuolar membrane"/>
    <property type="evidence" value="ECO:0007669"/>
    <property type="project" value="TreeGrafter"/>
</dbReference>
<dbReference type="OrthoDB" id="338854at2759"/>
<dbReference type="Pfam" id="PF06218">
    <property type="entry name" value="NPR2"/>
    <property type="match status" value="2"/>
</dbReference>
<dbReference type="GO" id="GO:1990130">
    <property type="term" value="C:GATOR1 complex"/>
    <property type="evidence" value="ECO:0007669"/>
    <property type="project" value="TreeGrafter"/>
</dbReference>
<organism evidence="2 3">
    <name type="scientific">Ambispora leptoticha</name>
    <dbReference type="NCBI Taxonomy" id="144679"/>
    <lineage>
        <taxon>Eukaryota</taxon>
        <taxon>Fungi</taxon>
        <taxon>Fungi incertae sedis</taxon>
        <taxon>Mucoromycota</taxon>
        <taxon>Glomeromycotina</taxon>
        <taxon>Glomeromycetes</taxon>
        <taxon>Archaeosporales</taxon>
        <taxon>Ambisporaceae</taxon>
        <taxon>Ambispora</taxon>
    </lineage>
</organism>
<accession>A0A9N9C687</accession>
<gene>
    <name evidence="2" type="ORF">ALEPTO_LOCUS7620</name>
</gene>
<comment type="similarity">
    <text evidence="1">Belongs to the NPR2 family.</text>
</comment>
<dbReference type="GO" id="GO:1904262">
    <property type="term" value="P:negative regulation of TORC1 signaling"/>
    <property type="evidence" value="ECO:0007669"/>
    <property type="project" value="TreeGrafter"/>
</dbReference>
<dbReference type="AlphaFoldDB" id="A0A9N9C687"/>